<accession>A0ACB8U2B3</accession>
<dbReference type="EMBL" id="MU274914">
    <property type="protein sequence ID" value="KAI0088336.1"/>
    <property type="molecule type" value="Genomic_DNA"/>
</dbReference>
<evidence type="ECO:0000313" key="1">
    <source>
        <dbReference type="EMBL" id="KAI0088336.1"/>
    </source>
</evidence>
<reference evidence="1" key="1">
    <citation type="journal article" date="2021" name="Environ. Microbiol.">
        <title>Gene family expansions and transcriptome signatures uncover fungal adaptations to wood decay.</title>
        <authorList>
            <person name="Hage H."/>
            <person name="Miyauchi S."/>
            <person name="Viragh M."/>
            <person name="Drula E."/>
            <person name="Min B."/>
            <person name="Chaduli D."/>
            <person name="Navarro D."/>
            <person name="Favel A."/>
            <person name="Norest M."/>
            <person name="Lesage-Meessen L."/>
            <person name="Balint B."/>
            <person name="Merenyi Z."/>
            <person name="de Eugenio L."/>
            <person name="Morin E."/>
            <person name="Martinez A.T."/>
            <person name="Baldrian P."/>
            <person name="Stursova M."/>
            <person name="Martinez M.J."/>
            <person name="Novotny C."/>
            <person name="Magnuson J.K."/>
            <person name="Spatafora J.W."/>
            <person name="Maurice S."/>
            <person name="Pangilinan J."/>
            <person name="Andreopoulos W."/>
            <person name="LaButti K."/>
            <person name="Hundley H."/>
            <person name="Na H."/>
            <person name="Kuo A."/>
            <person name="Barry K."/>
            <person name="Lipzen A."/>
            <person name="Henrissat B."/>
            <person name="Riley R."/>
            <person name="Ahrendt S."/>
            <person name="Nagy L.G."/>
            <person name="Grigoriev I.V."/>
            <person name="Martin F."/>
            <person name="Rosso M.N."/>
        </authorList>
    </citation>
    <scope>NUCLEOTIDE SEQUENCE</scope>
    <source>
        <strain evidence="1">CBS 384.51</strain>
    </source>
</reference>
<organism evidence="1 2">
    <name type="scientific">Irpex rosettiformis</name>
    <dbReference type="NCBI Taxonomy" id="378272"/>
    <lineage>
        <taxon>Eukaryota</taxon>
        <taxon>Fungi</taxon>
        <taxon>Dikarya</taxon>
        <taxon>Basidiomycota</taxon>
        <taxon>Agaricomycotina</taxon>
        <taxon>Agaricomycetes</taxon>
        <taxon>Polyporales</taxon>
        <taxon>Irpicaceae</taxon>
        <taxon>Irpex</taxon>
    </lineage>
</organism>
<evidence type="ECO:0000313" key="2">
    <source>
        <dbReference type="Proteomes" id="UP001055072"/>
    </source>
</evidence>
<sequence length="352" mass="39079">MPAIQAPATVLVTGANGFIAMWITKYLLDKGYFVRGTVRNKEKAAYPTSLFKKAVEAGRLDYYVVPDFLTPGAFNEAVKGVDAIIHTATPVTLKADDPEDLIRPSLKGTVAILESALKEGGSLLKRIIYTASNASIFDSFDSNRPSVVNESNWNETSVVEVREKGREARQLSKYRASKALAERELWNWYEQHKSEISWDITAVHPPLVVGPVLQECHSLKDINESNLVFYDYILSGKKTPEEVAAWQLAMVDVRDVADGHIRALEVPEAGGERIILSAWMAVAQDFFDTINELNVTGFDVPIGIPGSGKDFKYRTIVDNTKARKVLGIQFRDKKEVTKDLLESICRLGGNMV</sequence>
<keyword evidence="2" id="KW-1185">Reference proteome</keyword>
<protein>
    <submittedName>
        <fullName evidence="1">NAD-binding protein</fullName>
    </submittedName>
</protein>
<proteinExistence type="predicted"/>
<gene>
    <name evidence="1" type="ORF">BDY19DRAFT_994242</name>
</gene>
<name>A0ACB8U2B3_9APHY</name>
<dbReference type="Proteomes" id="UP001055072">
    <property type="component" value="Unassembled WGS sequence"/>
</dbReference>
<comment type="caution">
    <text evidence="1">The sequence shown here is derived from an EMBL/GenBank/DDBJ whole genome shotgun (WGS) entry which is preliminary data.</text>
</comment>